<reference evidence="3 4" key="1">
    <citation type="submission" date="2023-07" db="EMBL/GenBank/DDBJ databases">
        <title>Sorghum-associated microbial communities from plants grown in Nebraska, USA.</title>
        <authorList>
            <person name="Schachtman D."/>
        </authorList>
    </citation>
    <scope>NUCLEOTIDE SEQUENCE [LARGE SCALE GENOMIC DNA]</scope>
    <source>
        <strain evidence="3 4">BE332</strain>
    </source>
</reference>
<evidence type="ECO:0000256" key="1">
    <source>
        <dbReference type="SAM" id="MobiDB-lite"/>
    </source>
</evidence>
<dbReference type="RefSeq" id="WP_307490219.1">
    <property type="nucleotide sequence ID" value="NZ_JAUSVB010000001.1"/>
</dbReference>
<organism evidence="3 4">
    <name type="scientific">Cellulomonas humilata</name>
    <dbReference type="NCBI Taxonomy" id="144055"/>
    <lineage>
        <taxon>Bacteria</taxon>
        <taxon>Bacillati</taxon>
        <taxon>Actinomycetota</taxon>
        <taxon>Actinomycetes</taxon>
        <taxon>Micrococcales</taxon>
        <taxon>Cellulomonadaceae</taxon>
        <taxon>Cellulomonas</taxon>
    </lineage>
</organism>
<feature type="signal peptide" evidence="2">
    <location>
        <begin position="1"/>
        <end position="34"/>
    </location>
</feature>
<evidence type="ECO:0000313" key="4">
    <source>
        <dbReference type="Proteomes" id="UP001239626"/>
    </source>
</evidence>
<dbReference type="Proteomes" id="UP001239626">
    <property type="component" value="Unassembled WGS sequence"/>
</dbReference>
<keyword evidence="4" id="KW-1185">Reference proteome</keyword>
<dbReference type="PROSITE" id="PS51257">
    <property type="entry name" value="PROKAR_LIPOPROTEIN"/>
    <property type="match status" value="1"/>
</dbReference>
<sequence>MKPHTSTTGSPRRRAAVGVIAVTLTVGAVASACAGATDDRQPAEVTAGDAAPQAPADDPTAADVLAGADEYTQERADAFWGAGYYMEDADALADLWHVDLLEAKGRAGQLLLDGQPVPVAPGSSLDLTDPDTIAGLQLEAFWDAGYTGDDGTALAALWHVDVFEAKATAGQMLLAGQPLPIGPSGTPVS</sequence>
<gene>
    <name evidence="3" type="ORF">J2X26_000929</name>
</gene>
<proteinExistence type="predicted"/>
<dbReference type="EMBL" id="JAUSVB010000001">
    <property type="protein sequence ID" value="MDQ0372632.1"/>
    <property type="molecule type" value="Genomic_DNA"/>
</dbReference>
<comment type="caution">
    <text evidence="3">The sequence shown here is derived from an EMBL/GenBank/DDBJ whole genome shotgun (WGS) entry which is preliminary data.</text>
</comment>
<feature type="compositionally biased region" description="Low complexity" evidence="1">
    <location>
        <begin position="47"/>
        <end position="58"/>
    </location>
</feature>
<accession>A0ABU0EBR2</accession>
<evidence type="ECO:0000256" key="2">
    <source>
        <dbReference type="SAM" id="SignalP"/>
    </source>
</evidence>
<evidence type="ECO:0000313" key="3">
    <source>
        <dbReference type="EMBL" id="MDQ0372632.1"/>
    </source>
</evidence>
<feature type="region of interest" description="Disordered" evidence="1">
    <location>
        <begin position="37"/>
        <end position="58"/>
    </location>
</feature>
<keyword evidence="2" id="KW-0732">Signal</keyword>
<name>A0ABU0EBR2_9CELL</name>
<feature type="chain" id="PRO_5047414334" evidence="2">
    <location>
        <begin position="35"/>
        <end position="189"/>
    </location>
</feature>
<protein>
    <submittedName>
        <fullName evidence="3">Uncharacterized protein</fullName>
    </submittedName>
</protein>